<sequence>MFEQHCYFAFLYNADAGHLTGINRKGYSRPAQCHQSCSKQRLKSTAIHRRSVRMNSIYRGFTGENDEECRVQNTLSFEQHLLRLLALTSAHATTEYQHLNHTFAEYSLLNARKTSRKNAAGLSSSSDEPQV</sequence>
<evidence type="ECO:0000313" key="2">
    <source>
        <dbReference type="Proteomes" id="UP000250235"/>
    </source>
</evidence>
<name>A0A2Z7BIK3_9LAMI</name>
<evidence type="ECO:0000313" key="1">
    <source>
        <dbReference type="EMBL" id="KZV34273.1"/>
    </source>
</evidence>
<protein>
    <submittedName>
        <fullName evidence="1">Armadillo-like helical domain containing protein</fullName>
    </submittedName>
</protein>
<accession>A0A2Z7BIK3</accession>
<keyword evidence="2" id="KW-1185">Reference proteome</keyword>
<proteinExistence type="predicted"/>
<reference evidence="1 2" key="1">
    <citation type="journal article" date="2015" name="Proc. Natl. Acad. Sci. U.S.A.">
        <title>The resurrection genome of Boea hygrometrica: A blueprint for survival of dehydration.</title>
        <authorList>
            <person name="Xiao L."/>
            <person name="Yang G."/>
            <person name="Zhang L."/>
            <person name="Yang X."/>
            <person name="Zhao S."/>
            <person name="Ji Z."/>
            <person name="Zhou Q."/>
            <person name="Hu M."/>
            <person name="Wang Y."/>
            <person name="Chen M."/>
            <person name="Xu Y."/>
            <person name="Jin H."/>
            <person name="Xiao X."/>
            <person name="Hu G."/>
            <person name="Bao F."/>
            <person name="Hu Y."/>
            <person name="Wan P."/>
            <person name="Li L."/>
            <person name="Deng X."/>
            <person name="Kuang T."/>
            <person name="Xiang C."/>
            <person name="Zhu J.K."/>
            <person name="Oliver M.J."/>
            <person name="He Y."/>
        </authorList>
    </citation>
    <scope>NUCLEOTIDE SEQUENCE [LARGE SCALE GENOMIC DNA]</scope>
    <source>
        <strain evidence="2">cv. XS01</strain>
    </source>
</reference>
<dbReference type="Proteomes" id="UP000250235">
    <property type="component" value="Unassembled WGS sequence"/>
</dbReference>
<dbReference type="AlphaFoldDB" id="A0A2Z7BIK3"/>
<dbReference type="EMBL" id="KV005123">
    <property type="protein sequence ID" value="KZV34273.1"/>
    <property type="molecule type" value="Genomic_DNA"/>
</dbReference>
<organism evidence="1 2">
    <name type="scientific">Dorcoceras hygrometricum</name>
    <dbReference type="NCBI Taxonomy" id="472368"/>
    <lineage>
        <taxon>Eukaryota</taxon>
        <taxon>Viridiplantae</taxon>
        <taxon>Streptophyta</taxon>
        <taxon>Embryophyta</taxon>
        <taxon>Tracheophyta</taxon>
        <taxon>Spermatophyta</taxon>
        <taxon>Magnoliopsida</taxon>
        <taxon>eudicotyledons</taxon>
        <taxon>Gunneridae</taxon>
        <taxon>Pentapetalae</taxon>
        <taxon>asterids</taxon>
        <taxon>lamiids</taxon>
        <taxon>Lamiales</taxon>
        <taxon>Gesneriaceae</taxon>
        <taxon>Didymocarpoideae</taxon>
        <taxon>Trichosporeae</taxon>
        <taxon>Loxocarpinae</taxon>
        <taxon>Dorcoceras</taxon>
    </lineage>
</organism>
<gene>
    <name evidence="1" type="ORF">F511_35911</name>
</gene>